<dbReference type="Proteomes" id="UP001497644">
    <property type="component" value="Chromosome 7"/>
</dbReference>
<name>A0AAV2P2A9_9HYME</name>
<keyword evidence="3" id="KW-1185">Reference proteome</keyword>
<evidence type="ECO:0000256" key="1">
    <source>
        <dbReference type="SAM" id="MobiDB-lite"/>
    </source>
</evidence>
<dbReference type="AlphaFoldDB" id="A0AAV2P2A9"/>
<proteinExistence type="predicted"/>
<protein>
    <submittedName>
        <fullName evidence="2">Uncharacterized protein</fullName>
    </submittedName>
</protein>
<accession>A0AAV2P2A9</accession>
<sequence>MYEAPASHVSLVKFHRANDRLKGVYKRPTMFGNCKREENRNKMEDVAATLYHRGDKERGPPMVRCGRMQDRGKYRHHLKFKTRKSKRERGGITF</sequence>
<organism evidence="2 3">
    <name type="scientific">Lasius platythorax</name>
    <dbReference type="NCBI Taxonomy" id="488582"/>
    <lineage>
        <taxon>Eukaryota</taxon>
        <taxon>Metazoa</taxon>
        <taxon>Ecdysozoa</taxon>
        <taxon>Arthropoda</taxon>
        <taxon>Hexapoda</taxon>
        <taxon>Insecta</taxon>
        <taxon>Pterygota</taxon>
        <taxon>Neoptera</taxon>
        <taxon>Endopterygota</taxon>
        <taxon>Hymenoptera</taxon>
        <taxon>Apocrita</taxon>
        <taxon>Aculeata</taxon>
        <taxon>Formicoidea</taxon>
        <taxon>Formicidae</taxon>
        <taxon>Formicinae</taxon>
        <taxon>Lasius</taxon>
        <taxon>Lasius</taxon>
    </lineage>
</organism>
<feature type="region of interest" description="Disordered" evidence="1">
    <location>
        <begin position="51"/>
        <end position="73"/>
    </location>
</feature>
<gene>
    <name evidence="2" type="ORF">LPLAT_LOCUS12074</name>
</gene>
<evidence type="ECO:0000313" key="2">
    <source>
        <dbReference type="EMBL" id="CAL1686738.1"/>
    </source>
</evidence>
<reference evidence="2" key="1">
    <citation type="submission" date="2024-04" db="EMBL/GenBank/DDBJ databases">
        <authorList>
            <consortium name="Molecular Ecology Group"/>
        </authorList>
    </citation>
    <scope>NUCLEOTIDE SEQUENCE</scope>
</reference>
<evidence type="ECO:0000313" key="3">
    <source>
        <dbReference type="Proteomes" id="UP001497644"/>
    </source>
</evidence>
<dbReference type="EMBL" id="OZ034830">
    <property type="protein sequence ID" value="CAL1686738.1"/>
    <property type="molecule type" value="Genomic_DNA"/>
</dbReference>